<keyword evidence="4" id="KW-1185">Reference proteome</keyword>
<reference evidence="3 4" key="1">
    <citation type="submission" date="2018-03" db="EMBL/GenBank/DDBJ databases">
        <authorList>
            <person name="Keele B.F."/>
        </authorList>
    </citation>
    <scope>NUCLEOTIDE SEQUENCE [LARGE SCALE GENOMIC DNA]</scope>
    <source>
        <strain evidence="3 4">CECT 8599</strain>
    </source>
</reference>
<evidence type="ECO:0000256" key="1">
    <source>
        <dbReference type="SAM" id="SignalP"/>
    </source>
</evidence>
<organism evidence="3 4">
    <name type="scientific">Ascidiaceihabitans donghaensis</name>
    <dbReference type="NCBI Taxonomy" id="1510460"/>
    <lineage>
        <taxon>Bacteria</taxon>
        <taxon>Pseudomonadati</taxon>
        <taxon>Pseudomonadota</taxon>
        <taxon>Alphaproteobacteria</taxon>
        <taxon>Rhodobacterales</taxon>
        <taxon>Paracoccaceae</taxon>
        <taxon>Ascidiaceihabitans</taxon>
    </lineage>
</organism>
<dbReference type="Proteomes" id="UP000244880">
    <property type="component" value="Unassembled WGS sequence"/>
</dbReference>
<sequence>MKKFIVAVIFACHAMSAFAQDGADAYGQADKMFQVAQAVQTSRAARAVQQIALRIAAREAGAQDLAIARRDLTQEREHIRADPDLDPTARRLRLNELDVAIRANGLDLAEAFPGYNDIIAPVPLTVAQVQAALDPDEALILLHQAPQNLFIWVMGRDLLLWQRVPATSGDAADLVGRFRQEMGLDGGVLRGAAALDDDAEDGAEDGADDPQDVTLRRGFNTSLAHNIHQLIFGPYWDQLQTINHLRIVPDAAWIGLPFAALLTDIEDTIENPTAQDLRDASWVARTHAITLMPSVVSLLAVKSAASDPGNLPTPTLLALGDPVFQGTSSAADVARSGDDKIDITALAPLPGTRREVRAIAATFAPDKAQVLLGAQASETALNAIDLSTQDVVVFATHGLISGELQGLDEPALALTPPLEPTPGDDGLLKAGEIAGLTLNAEWVVLSACNTAAGDGEGAEGLSGLASAFFAAGAEALLVSHWPVRDDAAARLTAGAFAQMRKTPDLRKAEALRRSMLTLMEDDSDPTLAHPFAWAPFFMVGNS</sequence>
<feature type="domain" description="CHAT" evidence="2">
    <location>
        <begin position="223"/>
        <end position="541"/>
    </location>
</feature>
<dbReference type="Pfam" id="PF12770">
    <property type="entry name" value="CHAT"/>
    <property type="match status" value="1"/>
</dbReference>
<protein>
    <recommendedName>
        <fullName evidence="2">CHAT domain-containing protein</fullName>
    </recommendedName>
</protein>
<accession>A0A2R8BPT5</accession>
<dbReference type="EMBL" id="OMOR01000004">
    <property type="protein sequence ID" value="SPH27585.1"/>
    <property type="molecule type" value="Genomic_DNA"/>
</dbReference>
<name>A0A2R8BPT5_9RHOB</name>
<evidence type="ECO:0000259" key="2">
    <source>
        <dbReference type="Pfam" id="PF12770"/>
    </source>
</evidence>
<feature type="chain" id="PRO_5015356697" description="CHAT domain-containing protein" evidence="1">
    <location>
        <begin position="20"/>
        <end position="542"/>
    </location>
</feature>
<keyword evidence="1" id="KW-0732">Signal</keyword>
<evidence type="ECO:0000313" key="3">
    <source>
        <dbReference type="EMBL" id="SPH27585.1"/>
    </source>
</evidence>
<dbReference type="AlphaFoldDB" id="A0A2R8BPT5"/>
<evidence type="ECO:0000313" key="4">
    <source>
        <dbReference type="Proteomes" id="UP000244880"/>
    </source>
</evidence>
<gene>
    <name evidence="3" type="ORF">ASD8599_04051</name>
</gene>
<dbReference type="InterPro" id="IPR024983">
    <property type="entry name" value="CHAT_dom"/>
</dbReference>
<dbReference type="RefSeq" id="WP_108830527.1">
    <property type="nucleotide sequence ID" value="NZ_OMOR01000004.1"/>
</dbReference>
<proteinExistence type="predicted"/>
<feature type="signal peptide" evidence="1">
    <location>
        <begin position="1"/>
        <end position="19"/>
    </location>
</feature>
<dbReference type="OrthoDB" id="8235393at2"/>